<dbReference type="SUPFAM" id="SSF52540">
    <property type="entry name" value="P-loop containing nucleoside triphosphate hydrolases"/>
    <property type="match status" value="1"/>
</dbReference>
<dbReference type="EMBL" id="JAGINW010000001">
    <property type="protein sequence ID" value="MBP2326939.1"/>
    <property type="molecule type" value="Genomic_DNA"/>
</dbReference>
<dbReference type="Gene3D" id="1.10.10.10">
    <property type="entry name" value="Winged helix-like DNA-binding domain superfamily/Winged helix DNA-binding domain"/>
    <property type="match status" value="1"/>
</dbReference>
<dbReference type="Pfam" id="PF00196">
    <property type="entry name" value="GerE"/>
    <property type="match status" value="1"/>
</dbReference>
<dbReference type="RefSeq" id="WP_209643946.1">
    <property type="nucleotide sequence ID" value="NZ_JAGINW010000001.1"/>
</dbReference>
<evidence type="ECO:0000259" key="1">
    <source>
        <dbReference type="PROSITE" id="PS50043"/>
    </source>
</evidence>
<keyword evidence="3" id="KW-1185">Reference proteome</keyword>
<protein>
    <submittedName>
        <fullName evidence="2">ATPase</fullName>
    </submittedName>
</protein>
<reference evidence="2 3" key="1">
    <citation type="submission" date="2021-03" db="EMBL/GenBank/DDBJ databases">
        <title>Sequencing the genomes of 1000 actinobacteria strains.</title>
        <authorList>
            <person name="Klenk H.-P."/>
        </authorList>
    </citation>
    <scope>NUCLEOTIDE SEQUENCE [LARGE SCALE GENOMIC DNA]</scope>
    <source>
        <strain evidence="2 3">DSM 46670</strain>
    </source>
</reference>
<comment type="caution">
    <text evidence="2">The sequence shown here is derived from an EMBL/GenBank/DDBJ whole genome shotgun (WGS) entry which is preliminary data.</text>
</comment>
<gene>
    <name evidence="2" type="ORF">JOF56_007324</name>
</gene>
<dbReference type="Gene3D" id="3.40.50.300">
    <property type="entry name" value="P-loop containing nucleotide triphosphate hydrolases"/>
    <property type="match status" value="1"/>
</dbReference>
<dbReference type="PANTHER" id="PTHR47691:SF3">
    <property type="entry name" value="HTH-TYPE TRANSCRIPTIONAL REGULATOR RV0890C-RELATED"/>
    <property type="match status" value="1"/>
</dbReference>
<dbReference type="InterPro" id="IPR000792">
    <property type="entry name" value="Tscrpt_reg_LuxR_C"/>
</dbReference>
<dbReference type="SUPFAM" id="SSF46894">
    <property type="entry name" value="C-terminal effector domain of the bipartite response regulators"/>
    <property type="match status" value="1"/>
</dbReference>
<organism evidence="2 3">
    <name type="scientific">Kibdelosporangium banguiense</name>
    <dbReference type="NCBI Taxonomy" id="1365924"/>
    <lineage>
        <taxon>Bacteria</taxon>
        <taxon>Bacillati</taxon>
        <taxon>Actinomycetota</taxon>
        <taxon>Actinomycetes</taxon>
        <taxon>Pseudonocardiales</taxon>
        <taxon>Pseudonocardiaceae</taxon>
        <taxon>Kibdelosporangium</taxon>
    </lineage>
</organism>
<dbReference type="PRINTS" id="PR00038">
    <property type="entry name" value="HTHLUXR"/>
</dbReference>
<name>A0ABS4TRA3_9PSEU</name>
<dbReference type="InterPro" id="IPR016032">
    <property type="entry name" value="Sig_transdc_resp-reg_C-effctor"/>
</dbReference>
<proteinExistence type="predicted"/>
<dbReference type="Pfam" id="PF25872">
    <property type="entry name" value="HTH_77"/>
    <property type="match status" value="1"/>
</dbReference>
<dbReference type="PROSITE" id="PS50043">
    <property type="entry name" value="HTH_LUXR_2"/>
    <property type="match status" value="1"/>
</dbReference>
<dbReference type="InterPro" id="IPR058852">
    <property type="entry name" value="HTH_77"/>
</dbReference>
<dbReference type="SMART" id="SM00421">
    <property type="entry name" value="HTH_LUXR"/>
    <property type="match status" value="1"/>
</dbReference>
<dbReference type="InterPro" id="IPR036388">
    <property type="entry name" value="WH-like_DNA-bd_sf"/>
</dbReference>
<sequence length="400" mass="43279">MSRVLTLTGPGGVGKTRLAHKAARDIASEFADGVRVIELGTVSDPGLLIHVMAAGLGLRDLPDVSLDKVIGQLRGKSILMVLDNCEHLAKPCGMLAGDILAAAPLVRILATSRQVLGIEGEYVLPVAPLAVLPDAIKLLTDRVAAVDPEFEVGPDNRDALVAICRRLDGIPLAIELVATWFRVLAPEEILRRLDDQLRLPSGHSPTRPARQRTLAASASWSYELCSPAERALWARLSVFHEGFTLEAAAQVTLSTQDDLLDLIAGLVDKSILRRDDENVARYLMLETVRAYGLCKLAESGYLEQVRRAHQDLLGLADASAPDSEQDQLTSQSPPAAEVLTKRELEIADLLADGASNKEIAASLVISPRTATTHVRNILQKLGFTSRVQVVGWRARTSESW</sequence>
<accession>A0ABS4TRA3</accession>
<feature type="domain" description="HTH luxR-type" evidence="1">
    <location>
        <begin position="332"/>
        <end position="397"/>
    </location>
</feature>
<dbReference type="PANTHER" id="PTHR47691">
    <property type="entry name" value="REGULATOR-RELATED"/>
    <property type="match status" value="1"/>
</dbReference>
<dbReference type="CDD" id="cd06170">
    <property type="entry name" value="LuxR_C_like"/>
    <property type="match status" value="1"/>
</dbReference>
<evidence type="ECO:0000313" key="2">
    <source>
        <dbReference type="EMBL" id="MBP2326939.1"/>
    </source>
</evidence>
<evidence type="ECO:0000313" key="3">
    <source>
        <dbReference type="Proteomes" id="UP001519332"/>
    </source>
</evidence>
<dbReference type="Proteomes" id="UP001519332">
    <property type="component" value="Unassembled WGS sequence"/>
</dbReference>
<dbReference type="InterPro" id="IPR027417">
    <property type="entry name" value="P-loop_NTPase"/>
</dbReference>
<dbReference type="PRINTS" id="PR00364">
    <property type="entry name" value="DISEASERSIST"/>
</dbReference>